<dbReference type="Gene3D" id="4.10.60.10">
    <property type="entry name" value="Zinc finger, CCHC-type"/>
    <property type="match status" value="1"/>
</dbReference>
<evidence type="ECO:0000259" key="3">
    <source>
        <dbReference type="PROSITE" id="PS50158"/>
    </source>
</evidence>
<evidence type="ECO:0000256" key="2">
    <source>
        <dbReference type="SAM" id="MobiDB-lite"/>
    </source>
</evidence>
<dbReference type="SUPFAM" id="SSF57756">
    <property type="entry name" value="Retrovirus zinc finger-like domains"/>
    <property type="match status" value="1"/>
</dbReference>
<evidence type="ECO:0000256" key="1">
    <source>
        <dbReference type="PROSITE-ProRule" id="PRU00047"/>
    </source>
</evidence>
<keyword evidence="1" id="KW-0862">Zinc</keyword>
<feature type="region of interest" description="Disordered" evidence="2">
    <location>
        <begin position="131"/>
        <end position="158"/>
    </location>
</feature>
<proteinExistence type="predicted"/>
<dbReference type="InterPro" id="IPR001878">
    <property type="entry name" value="Znf_CCHC"/>
</dbReference>
<dbReference type="InterPro" id="IPR036875">
    <property type="entry name" value="Znf_CCHC_sf"/>
</dbReference>
<evidence type="ECO:0000313" key="4">
    <source>
        <dbReference type="EMBL" id="CAK7927910.1"/>
    </source>
</evidence>
<dbReference type="EMBL" id="CAKLBY020000118">
    <property type="protein sequence ID" value="CAK7927910.1"/>
    <property type="molecule type" value="Genomic_DNA"/>
</dbReference>
<keyword evidence="1" id="KW-0479">Metal-binding</keyword>
<dbReference type="PROSITE" id="PS50158">
    <property type="entry name" value="ZF_CCHC"/>
    <property type="match status" value="1"/>
</dbReference>
<evidence type="ECO:0000313" key="5">
    <source>
        <dbReference type="Proteomes" id="UP001162060"/>
    </source>
</evidence>
<accession>A0AAV1TZR9</accession>
<name>A0AAV1TZR9_9STRA</name>
<dbReference type="Pfam" id="PF00098">
    <property type="entry name" value="zf-CCHC"/>
    <property type="match status" value="1"/>
</dbReference>
<gene>
    <name evidence="4" type="ORF">PM001_LOCUS13060</name>
</gene>
<organism evidence="4 5">
    <name type="scientific">Peronospora matthiolae</name>
    <dbReference type="NCBI Taxonomy" id="2874970"/>
    <lineage>
        <taxon>Eukaryota</taxon>
        <taxon>Sar</taxon>
        <taxon>Stramenopiles</taxon>
        <taxon>Oomycota</taxon>
        <taxon>Peronosporomycetes</taxon>
        <taxon>Peronosporales</taxon>
        <taxon>Peronosporaceae</taxon>
        <taxon>Peronospora</taxon>
    </lineage>
</organism>
<feature type="domain" description="CCHC-type" evidence="3">
    <location>
        <begin position="119"/>
        <end position="133"/>
    </location>
</feature>
<reference evidence="4" key="1">
    <citation type="submission" date="2024-01" db="EMBL/GenBank/DDBJ databases">
        <authorList>
            <person name="Webb A."/>
        </authorList>
    </citation>
    <scope>NUCLEOTIDE SEQUENCE</scope>
    <source>
        <strain evidence="4">Pm1</strain>
    </source>
</reference>
<dbReference type="GO" id="GO:0003676">
    <property type="term" value="F:nucleic acid binding"/>
    <property type="evidence" value="ECO:0007669"/>
    <property type="project" value="InterPro"/>
</dbReference>
<sequence length="158" mass="18020">MKLFTAPKASHRSWTDHFVYLTAVSDACDGADSLVLNNIVHYADPHMRMTMFSRLYIHWTDPLRQDEELAQFAQSREVNTHAKNLGQDVYNAVESRKEPKDKVKAKAKSTFTEGDERTCYKCGEVGHIRSRCPHSKKKSTRNDFTFAIGNDGGLEDDH</sequence>
<dbReference type="GO" id="GO:0008270">
    <property type="term" value="F:zinc ion binding"/>
    <property type="evidence" value="ECO:0007669"/>
    <property type="project" value="UniProtKB-KW"/>
</dbReference>
<dbReference type="Proteomes" id="UP001162060">
    <property type="component" value="Unassembled WGS sequence"/>
</dbReference>
<dbReference type="SMART" id="SM00343">
    <property type="entry name" value="ZnF_C2HC"/>
    <property type="match status" value="1"/>
</dbReference>
<keyword evidence="1" id="KW-0863">Zinc-finger</keyword>
<comment type="caution">
    <text evidence="4">The sequence shown here is derived from an EMBL/GenBank/DDBJ whole genome shotgun (WGS) entry which is preliminary data.</text>
</comment>
<protein>
    <recommendedName>
        <fullName evidence="3">CCHC-type domain-containing protein</fullName>
    </recommendedName>
</protein>
<dbReference type="AlphaFoldDB" id="A0AAV1TZR9"/>